<feature type="transmembrane region" description="Helical" evidence="5">
    <location>
        <begin position="215"/>
        <end position="237"/>
    </location>
</feature>
<accession>A0A078KR67</accession>
<proteinExistence type="predicted"/>
<organism evidence="7 8">
    <name type="scientific">[Clostridium] cellulosi</name>
    <dbReference type="NCBI Taxonomy" id="29343"/>
    <lineage>
        <taxon>Bacteria</taxon>
        <taxon>Bacillati</taxon>
        <taxon>Bacillota</taxon>
        <taxon>Clostridia</taxon>
        <taxon>Eubacteriales</taxon>
        <taxon>Oscillospiraceae</taxon>
        <taxon>Oscillospiraceae incertae sedis</taxon>
    </lineage>
</organism>
<evidence type="ECO:0000256" key="3">
    <source>
        <dbReference type="ARBA" id="ARBA00022989"/>
    </source>
</evidence>
<dbReference type="Pfam" id="PF12698">
    <property type="entry name" value="ABC2_membrane_3"/>
    <property type="match status" value="1"/>
</dbReference>
<dbReference type="KEGG" id="ccel:CCDG5_1902"/>
<evidence type="ECO:0000256" key="2">
    <source>
        <dbReference type="ARBA" id="ARBA00022692"/>
    </source>
</evidence>
<name>A0A078KR67_9FIRM</name>
<comment type="subcellular location">
    <subcellularLocation>
        <location evidence="1">Membrane</location>
        <topology evidence="1">Multi-pass membrane protein</topology>
    </subcellularLocation>
</comment>
<dbReference type="EMBL" id="LM995447">
    <property type="protein sequence ID" value="CDZ24997.1"/>
    <property type="molecule type" value="Genomic_DNA"/>
</dbReference>
<dbReference type="Proteomes" id="UP000032431">
    <property type="component" value="Chromosome I"/>
</dbReference>
<dbReference type="PANTHER" id="PTHR43077:SF10">
    <property type="entry name" value="TRANSPORT PERMEASE PROTEIN"/>
    <property type="match status" value="1"/>
</dbReference>
<feature type="transmembrane region" description="Helical" evidence="5">
    <location>
        <begin position="280"/>
        <end position="297"/>
    </location>
</feature>
<dbReference type="STRING" id="29343.CCDG5_1902"/>
<evidence type="ECO:0000313" key="8">
    <source>
        <dbReference type="Proteomes" id="UP000032431"/>
    </source>
</evidence>
<feature type="transmembrane region" description="Helical" evidence="5">
    <location>
        <begin position="16"/>
        <end position="36"/>
    </location>
</feature>
<feature type="transmembrane region" description="Helical" evidence="5">
    <location>
        <begin position="330"/>
        <end position="350"/>
    </location>
</feature>
<evidence type="ECO:0000259" key="6">
    <source>
        <dbReference type="Pfam" id="PF12698"/>
    </source>
</evidence>
<evidence type="ECO:0000313" key="7">
    <source>
        <dbReference type="EMBL" id="CDZ24997.1"/>
    </source>
</evidence>
<dbReference type="GO" id="GO:0016020">
    <property type="term" value="C:membrane"/>
    <property type="evidence" value="ECO:0007669"/>
    <property type="project" value="UniProtKB-SubCell"/>
</dbReference>
<gene>
    <name evidence="7" type="ORF">CCDG5_1902</name>
</gene>
<dbReference type="AlphaFoldDB" id="A0A078KR67"/>
<evidence type="ECO:0000256" key="4">
    <source>
        <dbReference type="ARBA" id="ARBA00023136"/>
    </source>
</evidence>
<dbReference type="InterPro" id="IPR051328">
    <property type="entry name" value="T7SS_ABC-Transporter"/>
</dbReference>
<feature type="domain" description="ABC-2 type transporter transmembrane" evidence="6">
    <location>
        <begin position="17"/>
        <end position="346"/>
    </location>
</feature>
<dbReference type="InterPro" id="IPR013525">
    <property type="entry name" value="ABC2_TM"/>
</dbReference>
<evidence type="ECO:0000256" key="1">
    <source>
        <dbReference type="ARBA" id="ARBA00004141"/>
    </source>
</evidence>
<keyword evidence="3 5" id="KW-1133">Transmembrane helix</keyword>
<feature type="transmembrane region" description="Helical" evidence="5">
    <location>
        <begin position="249"/>
        <end position="273"/>
    </location>
</feature>
<reference evidence="8" key="1">
    <citation type="submission" date="2014-07" db="EMBL/GenBank/DDBJ databases">
        <authorList>
            <person name="Wibberg D."/>
        </authorList>
    </citation>
    <scope>NUCLEOTIDE SEQUENCE [LARGE SCALE GENOMIC DNA]</scope>
    <source>
        <strain evidence="8">DG5</strain>
    </source>
</reference>
<keyword evidence="4 5" id="KW-0472">Membrane</keyword>
<evidence type="ECO:0000256" key="5">
    <source>
        <dbReference type="SAM" id="Phobius"/>
    </source>
</evidence>
<dbReference type="PATRIC" id="fig|29343.3.peg.1995"/>
<keyword evidence="2 5" id="KW-0812">Transmembrane</keyword>
<keyword evidence="8" id="KW-1185">Reference proteome</keyword>
<sequence>MWHLIKKENLVIFKNWQSYFLTLIIPVLAVLVNLIMSQTSVTKLSVTVIDDSGNMQTLLPANINNEKGVSFSFNSSRDLEKAIKDVQVGKCSAIVEVQNQKYVKLYYDEARQDSQIAVKYITYSLQRLISDDLIKKYPSLVNELNSKQVYSISQAQNVGRASAESNNLNTMLLIGVIWIFVFTPLNQAMSQIQQEKTSSTLFYLYKIPRTKLEILFAKQIAVVIQCLLASVILFGITRIVGITNYTLHLYYLPISILLILCISSIGYFFGFLLTDTGSSIIVVLLLTLPTMLISSLNTSTALDPVMKIIPSYYVSQILKQMLTGSAINQIYIVITICITIIFYTLSCILFERRDPMRLCKNL</sequence>
<dbReference type="GO" id="GO:0140359">
    <property type="term" value="F:ABC-type transporter activity"/>
    <property type="evidence" value="ECO:0007669"/>
    <property type="project" value="InterPro"/>
</dbReference>
<protein>
    <submittedName>
        <fullName evidence="7">Putative membrane protein</fullName>
    </submittedName>
</protein>
<dbReference type="PANTHER" id="PTHR43077">
    <property type="entry name" value="TRANSPORT PERMEASE YVFS-RELATED"/>
    <property type="match status" value="1"/>
</dbReference>
<dbReference type="HOGENOM" id="CLU_764414_0_0_9"/>